<evidence type="ECO:0000256" key="8">
    <source>
        <dbReference type="ARBA" id="ARBA00022898"/>
    </source>
</evidence>
<organism evidence="13 14">
    <name type="scientific">Gibberella intermedia</name>
    <name type="common">Bulb rot disease fungus</name>
    <name type="synonym">Fusarium proliferatum</name>
    <dbReference type="NCBI Taxonomy" id="948311"/>
    <lineage>
        <taxon>Eukaryota</taxon>
        <taxon>Fungi</taxon>
        <taxon>Dikarya</taxon>
        <taxon>Ascomycota</taxon>
        <taxon>Pezizomycotina</taxon>
        <taxon>Sordariomycetes</taxon>
        <taxon>Hypocreomycetidae</taxon>
        <taxon>Hypocreales</taxon>
        <taxon>Nectriaceae</taxon>
        <taxon>Fusarium</taxon>
        <taxon>Fusarium fujikuroi species complex</taxon>
    </lineage>
</organism>
<evidence type="ECO:0000259" key="12">
    <source>
        <dbReference type="Pfam" id="PF00155"/>
    </source>
</evidence>
<dbReference type="Proteomes" id="UP000251714">
    <property type="component" value="Unassembled WGS sequence"/>
</dbReference>
<name>A0A365N7W2_GIBIN</name>
<evidence type="ECO:0000313" key="14">
    <source>
        <dbReference type="Proteomes" id="UP000251714"/>
    </source>
</evidence>
<dbReference type="InterPro" id="IPR004839">
    <property type="entry name" value="Aminotransferase_I/II_large"/>
</dbReference>
<evidence type="ECO:0000256" key="4">
    <source>
        <dbReference type="ARBA" id="ARBA00012748"/>
    </source>
</evidence>
<dbReference type="EC" id="2.6.1.9" evidence="4"/>
<evidence type="ECO:0000313" key="13">
    <source>
        <dbReference type="EMBL" id="RBA16782.1"/>
    </source>
</evidence>
<dbReference type="InterPro" id="IPR001917">
    <property type="entry name" value="Aminotrans_II_pyridoxalP_BS"/>
</dbReference>
<dbReference type="PANTHER" id="PTHR42885">
    <property type="entry name" value="HISTIDINOL-PHOSPHATE AMINOTRANSFERASE-RELATED"/>
    <property type="match status" value="1"/>
</dbReference>
<sequence>MAATFPIIWSLGFSTTKPLLKRDIPPPNGSLQPRKLCQAKHLGPPAISLDYKDDGTNILLDANENAYGPSLSADVAEKAANGVEVDLLGLHRYPDPHQEPLKKQLCELRNTHAHTDKTLKPENLFVGVGSDEAIDALLRCFCVPGKDRILTCPPTYGMYSVSAQVNDVALVKVPLLEAPTFSIDVPAVMEALTKESNIKLVYLCSPGNPTGSVLAKSDVQQILDHPTWNGVVVLDEAYIDFAPEDASLAEWVTEFPNLVVMQTLSKAFGMAGIRLGAAFTSPPIARLLNSLKAPYNISSPTSALASYAVSEKGLAIMRDHRARLLEQRDRLIKELPKIHGVGRLRGGTESNFLLYEMLNSAGEPDNTVALAVYEKLAEGKGVVVRFRGKEHGCQGCLRITVGTDAEVTRFLESLKTTLAEVRGS</sequence>
<proteinExistence type="inferred from homology"/>
<dbReference type="InterPro" id="IPR005861">
    <property type="entry name" value="HisP_aminotrans"/>
</dbReference>
<gene>
    <name evidence="13" type="ORF">FPRO05_01506</name>
</gene>
<dbReference type="CDD" id="cd00609">
    <property type="entry name" value="AAT_like"/>
    <property type="match status" value="1"/>
</dbReference>
<dbReference type="NCBIfam" id="TIGR01141">
    <property type="entry name" value="hisC"/>
    <property type="match status" value="1"/>
</dbReference>
<keyword evidence="9" id="KW-0368">Histidine biosynthesis</keyword>
<feature type="domain" description="Aminotransferase class I/classII large" evidence="12">
    <location>
        <begin position="58"/>
        <end position="414"/>
    </location>
</feature>
<dbReference type="Gene3D" id="3.40.640.10">
    <property type="entry name" value="Type I PLP-dependent aspartate aminotransferase-like (Major domain)"/>
    <property type="match status" value="1"/>
</dbReference>
<dbReference type="GO" id="GO:0004400">
    <property type="term" value="F:histidinol-phosphate transaminase activity"/>
    <property type="evidence" value="ECO:0007669"/>
    <property type="project" value="UniProtKB-EC"/>
</dbReference>
<dbReference type="EMBL" id="PKMI01000017">
    <property type="protein sequence ID" value="RBA16782.1"/>
    <property type="molecule type" value="Genomic_DNA"/>
</dbReference>
<dbReference type="InterPro" id="IPR015424">
    <property type="entry name" value="PyrdxlP-dep_Trfase"/>
</dbReference>
<dbReference type="SUPFAM" id="SSF53383">
    <property type="entry name" value="PLP-dependent transferases"/>
    <property type="match status" value="1"/>
</dbReference>
<dbReference type="GO" id="GO:0030170">
    <property type="term" value="F:pyridoxal phosphate binding"/>
    <property type="evidence" value="ECO:0007669"/>
    <property type="project" value="InterPro"/>
</dbReference>
<reference evidence="13 14" key="1">
    <citation type="submission" date="2017-12" db="EMBL/GenBank/DDBJ databases">
        <title>Genome sequence of the mycotoxigenic crop pathogen Fusarium proliferatum, strain ITEM 2341 from Date Palm.</title>
        <authorList>
            <person name="Almiman B.F."/>
            <person name="Shittu T.A."/>
            <person name="Muthumeenakshi S."/>
            <person name="Baroncelli R."/>
            <person name="Sreenivasaprasada S."/>
        </authorList>
    </citation>
    <scope>NUCLEOTIDE SEQUENCE [LARGE SCALE GENOMIC DNA]</scope>
    <source>
        <strain evidence="13 14">ITEM 2341</strain>
    </source>
</reference>
<dbReference type="Pfam" id="PF00155">
    <property type="entry name" value="Aminotran_1_2"/>
    <property type="match status" value="1"/>
</dbReference>
<evidence type="ECO:0000256" key="9">
    <source>
        <dbReference type="ARBA" id="ARBA00023102"/>
    </source>
</evidence>
<comment type="pathway">
    <text evidence="2">Amino-acid biosynthesis; L-histidine biosynthesis; L-histidine from 5-phospho-alpha-D-ribose 1-diphosphate: step 7/9.</text>
</comment>
<dbReference type="AlphaFoldDB" id="A0A365N7W2"/>
<keyword evidence="5 13" id="KW-0032">Aminotransferase</keyword>
<keyword evidence="8" id="KW-0663">Pyridoxal phosphate</keyword>
<dbReference type="Gene3D" id="3.90.1150.10">
    <property type="entry name" value="Aspartate Aminotransferase, domain 1"/>
    <property type="match status" value="1"/>
</dbReference>
<dbReference type="GO" id="GO:0000105">
    <property type="term" value="P:L-histidine biosynthetic process"/>
    <property type="evidence" value="ECO:0007669"/>
    <property type="project" value="UniProtKB-KW"/>
</dbReference>
<evidence type="ECO:0000256" key="7">
    <source>
        <dbReference type="ARBA" id="ARBA00022679"/>
    </source>
</evidence>
<evidence type="ECO:0000256" key="1">
    <source>
        <dbReference type="ARBA" id="ARBA00001933"/>
    </source>
</evidence>
<dbReference type="PANTHER" id="PTHR42885:SF2">
    <property type="entry name" value="HISTIDINOL-PHOSPHATE AMINOTRANSFERASE"/>
    <property type="match status" value="1"/>
</dbReference>
<evidence type="ECO:0000256" key="3">
    <source>
        <dbReference type="ARBA" id="ARBA00008392"/>
    </source>
</evidence>
<evidence type="ECO:0000256" key="5">
    <source>
        <dbReference type="ARBA" id="ARBA00022576"/>
    </source>
</evidence>
<dbReference type="InterPro" id="IPR015421">
    <property type="entry name" value="PyrdxlP-dep_Trfase_major"/>
</dbReference>
<keyword evidence="6" id="KW-0028">Amino-acid biosynthesis</keyword>
<protein>
    <recommendedName>
        <fullName evidence="4">histidinol-phosphate transaminase</fullName>
        <ecNumber evidence="4">2.6.1.9</ecNumber>
    </recommendedName>
    <alternativeName>
        <fullName evidence="10">Imidazole acetol-phosphate transaminase</fullName>
    </alternativeName>
</protein>
<accession>A0A365N7W2</accession>
<evidence type="ECO:0000256" key="2">
    <source>
        <dbReference type="ARBA" id="ARBA00005011"/>
    </source>
</evidence>
<dbReference type="InterPro" id="IPR015422">
    <property type="entry name" value="PyrdxlP-dep_Trfase_small"/>
</dbReference>
<comment type="similarity">
    <text evidence="3">Belongs to the class-II pyridoxal-phosphate-dependent aminotransferase family.</text>
</comment>
<comment type="cofactor">
    <cofactor evidence="1">
        <name>pyridoxal 5'-phosphate</name>
        <dbReference type="ChEBI" id="CHEBI:597326"/>
    </cofactor>
</comment>
<dbReference type="PROSITE" id="PS00599">
    <property type="entry name" value="AA_TRANSFER_CLASS_2"/>
    <property type="match status" value="1"/>
</dbReference>
<dbReference type="HAMAP" id="MF_01023">
    <property type="entry name" value="HisC_aminotrans_2"/>
    <property type="match status" value="1"/>
</dbReference>
<evidence type="ECO:0000256" key="10">
    <source>
        <dbReference type="ARBA" id="ARBA00030262"/>
    </source>
</evidence>
<keyword evidence="7 13" id="KW-0808">Transferase</keyword>
<comment type="catalytic activity">
    <reaction evidence="11">
        <text>L-histidinol phosphate + 2-oxoglutarate = 3-(imidazol-4-yl)-2-oxopropyl phosphate + L-glutamate</text>
        <dbReference type="Rhea" id="RHEA:23744"/>
        <dbReference type="ChEBI" id="CHEBI:16810"/>
        <dbReference type="ChEBI" id="CHEBI:29985"/>
        <dbReference type="ChEBI" id="CHEBI:57766"/>
        <dbReference type="ChEBI" id="CHEBI:57980"/>
        <dbReference type="EC" id="2.6.1.9"/>
    </reaction>
</comment>
<comment type="caution">
    <text evidence="13">The sequence shown here is derived from an EMBL/GenBank/DDBJ whole genome shotgun (WGS) entry which is preliminary data.</text>
</comment>
<evidence type="ECO:0000256" key="11">
    <source>
        <dbReference type="ARBA" id="ARBA00047481"/>
    </source>
</evidence>
<evidence type="ECO:0000256" key="6">
    <source>
        <dbReference type="ARBA" id="ARBA00022605"/>
    </source>
</evidence>